<sequence>MNYTNETLHFQVSLTAQAFHFARQLSGKQKDLDKSRQVYLNTLAVYAVNFYCQYLEVETDLEHSDSWNSLSHLLLDAADLEITGVGKLECRPVLPGAKTVKIPPSVWNERIGYVVVEIDESSKSATLLGFVKEVITEELPLSKLQSLADLIEHLQPVAEVSPNPSVIEQTVVHLGQWLQNLFTSDWQSPDLVLSPAYRSAIRPKVQEPNSQEVSVSGAKVIDLGIQLSSHKVALVIQLTTQASGSVDIRLRVYPTGDSIYLPQGLQLIVLSSDGNLISENFARSADNWMQLELEEGRPGDEFQVKLALEDVSIIENFIL</sequence>
<reference evidence="1" key="1">
    <citation type="submission" date="2018-12" db="EMBL/GenBank/DDBJ databases">
        <authorList>
            <person name="Will S."/>
            <person name="Neumann-Schaal M."/>
            <person name="Henke P."/>
        </authorList>
    </citation>
    <scope>NUCLEOTIDE SEQUENCE</scope>
    <source>
        <strain evidence="1">PCC 7102</strain>
    </source>
</reference>
<name>A0A433UI96_9CYAN</name>
<organism evidence="1 2">
    <name type="scientific">Dulcicalothrix desertica PCC 7102</name>
    <dbReference type="NCBI Taxonomy" id="232991"/>
    <lineage>
        <taxon>Bacteria</taxon>
        <taxon>Bacillati</taxon>
        <taxon>Cyanobacteriota</taxon>
        <taxon>Cyanophyceae</taxon>
        <taxon>Nostocales</taxon>
        <taxon>Calotrichaceae</taxon>
        <taxon>Dulcicalothrix</taxon>
    </lineage>
</organism>
<dbReference type="AlphaFoldDB" id="A0A433UI96"/>
<accession>A0A433UI96</accession>
<comment type="caution">
    <text evidence="1">The sequence shown here is derived from an EMBL/GenBank/DDBJ whole genome shotgun (WGS) entry which is preliminary data.</text>
</comment>
<protein>
    <recommendedName>
        <fullName evidence="3">DUF1822 domain-containing protein</fullName>
    </recommendedName>
</protein>
<dbReference type="OrthoDB" id="512705at2"/>
<dbReference type="EMBL" id="RSCL01000057">
    <property type="protein sequence ID" value="RUS93603.1"/>
    <property type="molecule type" value="Genomic_DNA"/>
</dbReference>
<proteinExistence type="predicted"/>
<dbReference type="Proteomes" id="UP000271624">
    <property type="component" value="Unassembled WGS sequence"/>
</dbReference>
<keyword evidence="2" id="KW-1185">Reference proteome</keyword>
<dbReference type="RefSeq" id="WP_127087506.1">
    <property type="nucleotide sequence ID" value="NZ_RSCL01000057.1"/>
</dbReference>
<reference evidence="1" key="2">
    <citation type="journal article" date="2019" name="Genome Biol. Evol.">
        <title>Day and night: Metabolic profiles and evolutionary relationships of six axenic non-marine cyanobacteria.</title>
        <authorList>
            <person name="Will S.E."/>
            <person name="Henke P."/>
            <person name="Boedeker C."/>
            <person name="Huang S."/>
            <person name="Brinkmann H."/>
            <person name="Rohde M."/>
            <person name="Jarek M."/>
            <person name="Friedl T."/>
            <person name="Seufert S."/>
            <person name="Schumacher M."/>
            <person name="Overmann J."/>
            <person name="Neumann-Schaal M."/>
            <person name="Petersen J."/>
        </authorList>
    </citation>
    <scope>NUCLEOTIDE SEQUENCE [LARGE SCALE GENOMIC DNA]</scope>
    <source>
        <strain evidence="1">PCC 7102</strain>
    </source>
</reference>
<gene>
    <name evidence="1" type="ORF">DSM106972_095930</name>
</gene>
<evidence type="ECO:0000313" key="1">
    <source>
        <dbReference type="EMBL" id="RUS93603.1"/>
    </source>
</evidence>
<evidence type="ECO:0008006" key="3">
    <source>
        <dbReference type="Google" id="ProtNLM"/>
    </source>
</evidence>
<dbReference type="InterPro" id="IPR014951">
    <property type="entry name" value="DUF1822"/>
</dbReference>
<dbReference type="Pfam" id="PF08852">
    <property type="entry name" value="DUF1822"/>
    <property type="match status" value="1"/>
</dbReference>
<evidence type="ECO:0000313" key="2">
    <source>
        <dbReference type="Proteomes" id="UP000271624"/>
    </source>
</evidence>